<dbReference type="EMBL" id="OX365700">
    <property type="protein sequence ID" value="CAI4031161.1"/>
    <property type="molecule type" value="Genomic_DNA"/>
</dbReference>
<dbReference type="Proteomes" id="UP001179121">
    <property type="component" value="Chromosome"/>
</dbReference>
<organism evidence="2 3">
    <name type="scientific">Nitrospira tepida</name>
    <dbReference type="NCBI Taxonomy" id="2973512"/>
    <lineage>
        <taxon>Bacteria</taxon>
        <taxon>Pseudomonadati</taxon>
        <taxon>Nitrospirota</taxon>
        <taxon>Nitrospiria</taxon>
        <taxon>Nitrospirales</taxon>
        <taxon>Nitrospiraceae</taxon>
        <taxon>Nitrospira</taxon>
    </lineage>
</organism>
<dbReference type="GO" id="GO:0016779">
    <property type="term" value="F:nucleotidyltransferase activity"/>
    <property type="evidence" value="ECO:0007669"/>
    <property type="project" value="InterPro"/>
</dbReference>
<accession>A0AA86MY96</accession>
<reference evidence="2" key="1">
    <citation type="submission" date="2022-10" db="EMBL/GenBank/DDBJ databases">
        <authorList>
            <person name="Koch H."/>
        </authorList>
    </citation>
    <scope>NUCLEOTIDE SEQUENCE</scope>
    <source>
        <strain evidence="2">DNF</strain>
    </source>
</reference>
<sequence>MGQPSVRDAIVSSIQGLGALAERFGIRLVIQFGSTVSGTSHKKSDLDVAVKLIDPDVSL</sequence>
<dbReference type="Gene3D" id="3.30.460.10">
    <property type="entry name" value="Beta Polymerase, domain 2"/>
    <property type="match status" value="1"/>
</dbReference>
<dbReference type="InterPro" id="IPR002934">
    <property type="entry name" value="Polymerase_NTP_transf_dom"/>
</dbReference>
<dbReference type="Pfam" id="PF01909">
    <property type="entry name" value="NTP_transf_2"/>
    <property type="match status" value="1"/>
</dbReference>
<dbReference type="KEGG" id="nti:DNFV4_01589"/>
<dbReference type="RefSeq" id="WP_289268111.1">
    <property type="nucleotide sequence ID" value="NZ_OX365700.1"/>
</dbReference>
<keyword evidence="3" id="KW-1185">Reference proteome</keyword>
<proteinExistence type="predicted"/>
<name>A0AA86MY96_9BACT</name>
<evidence type="ECO:0000313" key="2">
    <source>
        <dbReference type="EMBL" id="CAI4031161.1"/>
    </source>
</evidence>
<dbReference type="AlphaFoldDB" id="A0AA86MY96"/>
<gene>
    <name evidence="2" type="ORF">DNFV4_01589</name>
</gene>
<feature type="domain" description="Polymerase nucleotidyl transferase" evidence="1">
    <location>
        <begin position="18"/>
        <end position="50"/>
    </location>
</feature>
<evidence type="ECO:0000259" key="1">
    <source>
        <dbReference type="Pfam" id="PF01909"/>
    </source>
</evidence>
<dbReference type="SUPFAM" id="SSF81301">
    <property type="entry name" value="Nucleotidyltransferase"/>
    <property type="match status" value="1"/>
</dbReference>
<evidence type="ECO:0000313" key="3">
    <source>
        <dbReference type="Proteomes" id="UP001179121"/>
    </source>
</evidence>
<protein>
    <recommendedName>
        <fullName evidence="1">Polymerase nucleotidyl transferase domain-containing protein</fullName>
    </recommendedName>
</protein>
<dbReference type="InterPro" id="IPR043519">
    <property type="entry name" value="NT_sf"/>
</dbReference>